<feature type="transmembrane region" description="Helical" evidence="12">
    <location>
        <begin position="38"/>
        <end position="60"/>
    </location>
</feature>
<dbReference type="EMBL" id="AQFM01000048">
    <property type="protein sequence ID" value="EOR02404.1"/>
    <property type="molecule type" value="Genomic_DNA"/>
</dbReference>
<evidence type="ECO:0000256" key="3">
    <source>
        <dbReference type="ARBA" id="ARBA00022519"/>
    </source>
</evidence>
<organism evidence="13 14">
    <name type="scientific">Acinetobacter tandoii DSM 14970 = CIP 107469</name>
    <dbReference type="NCBI Taxonomy" id="1120927"/>
    <lineage>
        <taxon>Bacteria</taxon>
        <taxon>Pseudomonadati</taxon>
        <taxon>Pseudomonadota</taxon>
        <taxon>Gammaproteobacteria</taxon>
        <taxon>Moraxellales</taxon>
        <taxon>Moraxellaceae</taxon>
        <taxon>Acinetobacter</taxon>
    </lineage>
</organism>
<feature type="transmembrane region" description="Helical" evidence="12">
    <location>
        <begin position="72"/>
        <end position="90"/>
    </location>
</feature>
<evidence type="ECO:0000256" key="2">
    <source>
        <dbReference type="ARBA" id="ARBA00022475"/>
    </source>
</evidence>
<evidence type="ECO:0000256" key="10">
    <source>
        <dbReference type="ARBA" id="ARBA00035120"/>
    </source>
</evidence>
<evidence type="ECO:0000256" key="12">
    <source>
        <dbReference type="HAMAP-Rule" id="MF_00454"/>
    </source>
</evidence>
<comment type="catalytic activity">
    <reaction evidence="11">
        <text>fluoride(in) = fluoride(out)</text>
        <dbReference type="Rhea" id="RHEA:76159"/>
        <dbReference type="ChEBI" id="CHEBI:17051"/>
    </reaction>
    <physiologicalReaction direction="left-to-right" evidence="11">
        <dbReference type="Rhea" id="RHEA:76160"/>
    </physiologicalReaction>
</comment>
<evidence type="ECO:0000256" key="6">
    <source>
        <dbReference type="ARBA" id="ARBA00023053"/>
    </source>
</evidence>
<evidence type="ECO:0000313" key="13">
    <source>
        <dbReference type="EMBL" id="EOR02404.1"/>
    </source>
</evidence>
<evidence type="ECO:0000256" key="7">
    <source>
        <dbReference type="ARBA" id="ARBA00023065"/>
    </source>
</evidence>
<reference evidence="13 14" key="1">
    <citation type="submission" date="2013-03" db="EMBL/GenBank/DDBJ databases">
        <title>The Genome Sequence of Acinetobacter tandoii CIP 107469.</title>
        <authorList>
            <consortium name="The Broad Institute Genome Sequencing Platform"/>
            <consortium name="The Broad Institute Genome Sequencing Center for Infectious Disease"/>
            <person name="Cerqueira G."/>
            <person name="Feldgarden M."/>
            <person name="Courvalin P."/>
            <person name="Perichon B."/>
            <person name="Grillot-Courvalin C."/>
            <person name="Clermont D."/>
            <person name="Rocha E."/>
            <person name="Yoon E.-J."/>
            <person name="Nemec A."/>
            <person name="Walker B."/>
            <person name="Young S.K."/>
            <person name="Zeng Q."/>
            <person name="Gargeya S."/>
            <person name="Fitzgerald M."/>
            <person name="Haas B."/>
            <person name="Abouelleil A."/>
            <person name="Alvarado L."/>
            <person name="Arachchi H.M."/>
            <person name="Berlin A.M."/>
            <person name="Chapman S.B."/>
            <person name="Dewar J."/>
            <person name="Goldberg J."/>
            <person name="Griggs A."/>
            <person name="Gujja S."/>
            <person name="Hansen M."/>
            <person name="Howarth C."/>
            <person name="Imamovic A."/>
            <person name="Larimer J."/>
            <person name="McCowan C."/>
            <person name="Murphy C."/>
            <person name="Neiman D."/>
            <person name="Pearson M."/>
            <person name="Priest M."/>
            <person name="Roberts A."/>
            <person name="Saif S."/>
            <person name="Shea T."/>
            <person name="Sisk P."/>
            <person name="Sykes S."/>
            <person name="Wortman J."/>
            <person name="Nusbaum C."/>
            <person name="Birren B."/>
        </authorList>
    </citation>
    <scope>NUCLEOTIDE SEQUENCE [LARGE SCALE GENOMIC DNA]</scope>
    <source>
        <strain evidence="13 14">CIP 107469</strain>
    </source>
</reference>
<comment type="caution">
    <text evidence="13">The sequence shown here is derived from an EMBL/GenBank/DDBJ whole genome shotgun (WGS) entry which is preliminary data.</text>
</comment>
<keyword evidence="3" id="KW-0997">Cell inner membrane</keyword>
<keyword evidence="4 12" id="KW-0812">Transmembrane</keyword>
<evidence type="ECO:0000256" key="9">
    <source>
        <dbReference type="ARBA" id="ARBA00023303"/>
    </source>
</evidence>
<dbReference type="GO" id="GO:0046872">
    <property type="term" value="F:metal ion binding"/>
    <property type="evidence" value="ECO:0007669"/>
    <property type="project" value="UniProtKB-KW"/>
</dbReference>
<keyword evidence="6 12" id="KW-0915">Sodium</keyword>
<protein>
    <recommendedName>
        <fullName evidence="12">Fluoride-specific ion channel FluC</fullName>
    </recommendedName>
</protein>
<comment type="similarity">
    <text evidence="10 12">Belongs to the fluoride channel Fluc/FEX (TC 1.A.43) family.</text>
</comment>
<dbReference type="NCBIfam" id="TIGR00494">
    <property type="entry name" value="crcB"/>
    <property type="match status" value="1"/>
</dbReference>
<keyword evidence="12" id="KW-0813">Transport</keyword>
<evidence type="ECO:0000313" key="14">
    <source>
        <dbReference type="Proteomes" id="UP000016201"/>
    </source>
</evidence>
<dbReference type="Proteomes" id="UP000016201">
    <property type="component" value="Unassembled WGS sequence"/>
</dbReference>
<comment type="function">
    <text evidence="12">Fluoride-specific ion channel. Important for reducing fluoride concentration in the cell, thus reducing its toxicity.</text>
</comment>
<feature type="transmembrane region" description="Helical" evidence="12">
    <location>
        <begin position="102"/>
        <end position="126"/>
    </location>
</feature>
<dbReference type="GO" id="GO:0062054">
    <property type="term" value="F:fluoride channel activity"/>
    <property type="evidence" value="ECO:0007669"/>
    <property type="project" value="UniProtKB-UniRule"/>
</dbReference>
<evidence type="ECO:0000256" key="8">
    <source>
        <dbReference type="ARBA" id="ARBA00023136"/>
    </source>
</evidence>
<evidence type="ECO:0000256" key="1">
    <source>
        <dbReference type="ARBA" id="ARBA00004651"/>
    </source>
</evidence>
<gene>
    <name evidence="12" type="primary">fluC</name>
    <name evidence="12" type="synonym">crcB</name>
    <name evidence="13" type="ORF">I593_03672</name>
</gene>
<comment type="activity regulation">
    <text evidence="12">Na(+) is not transported, but it plays an essential structural role and its presence is essential for fluoride channel function.</text>
</comment>
<proteinExistence type="inferred from homology"/>
<evidence type="ECO:0000256" key="4">
    <source>
        <dbReference type="ARBA" id="ARBA00022692"/>
    </source>
</evidence>
<keyword evidence="12" id="KW-0479">Metal-binding</keyword>
<dbReference type="HAMAP" id="MF_00454">
    <property type="entry name" value="FluC"/>
    <property type="match status" value="1"/>
</dbReference>
<keyword evidence="8 12" id="KW-0472">Membrane</keyword>
<dbReference type="GO" id="GO:0005886">
    <property type="term" value="C:plasma membrane"/>
    <property type="evidence" value="ECO:0007669"/>
    <property type="project" value="UniProtKB-SubCell"/>
</dbReference>
<keyword evidence="7 12" id="KW-0406">Ion transport</keyword>
<name>R9AJM3_9GAMM</name>
<evidence type="ECO:0000256" key="5">
    <source>
        <dbReference type="ARBA" id="ARBA00022989"/>
    </source>
</evidence>
<keyword evidence="14" id="KW-1185">Reference proteome</keyword>
<dbReference type="Pfam" id="PF02537">
    <property type="entry name" value="CRCB"/>
    <property type="match status" value="1"/>
</dbReference>
<comment type="subcellular location">
    <subcellularLocation>
        <location evidence="1 12">Cell membrane</location>
        <topology evidence="1 12">Multi-pass membrane protein</topology>
    </subcellularLocation>
</comment>
<dbReference type="PATRIC" id="fig|1120927.3.peg.3573"/>
<sequence>MNEDDQGMNWLLVALGGAIGAVSRYGLGSYFIKSSSTFPWATWCINLLGCFLAGVFFAFSQQYPTLQNNARLFLMVGILGGFTTFSSFGLETFNLLREGQAMWAIGYAVSSVILGVILLAVGYVIFSHLLSLKT</sequence>
<keyword evidence="2 12" id="KW-1003">Cell membrane</keyword>
<accession>R9AJM3</accession>
<evidence type="ECO:0000256" key="11">
    <source>
        <dbReference type="ARBA" id="ARBA00035585"/>
    </source>
</evidence>
<feature type="binding site" evidence="12">
    <location>
        <position position="80"/>
    </location>
    <ligand>
        <name>Na(+)</name>
        <dbReference type="ChEBI" id="CHEBI:29101"/>
        <note>structural</note>
    </ligand>
</feature>
<dbReference type="PANTHER" id="PTHR28259:SF1">
    <property type="entry name" value="FLUORIDE EXPORT PROTEIN 1-RELATED"/>
    <property type="match status" value="1"/>
</dbReference>
<feature type="binding site" evidence="12">
    <location>
        <position position="83"/>
    </location>
    <ligand>
        <name>Na(+)</name>
        <dbReference type="ChEBI" id="CHEBI:29101"/>
        <note>structural</note>
    </ligand>
</feature>
<dbReference type="InterPro" id="IPR003691">
    <property type="entry name" value="FluC"/>
</dbReference>
<feature type="transmembrane region" description="Helical" evidence="12">
    <location>
        <begin position="12"/>
        <end position="32"/>
    </location>
</feature>
<keyword evidence="5 12" id="KW-1133">Transmembrane helix</keyword>
<dbReference type="AlphaFoldDB" id="R9AJM3"/>
<dbReference type="PANTHER" id="PTHR28259">
    <property type="entry name" value="FLUORIDE EXPORT PROTEIN 1-RELATED"/>
    <property type="match status" value="1"/>
</dbReference>
<dbReference type="GO" id="GO:0140114">
    <property type="term" value="P:cellular detoxification of fluoride"/>
    <property type="evidence" value="ECO:0007669"/>
    <property type="project" value="UniProtKB-UniRule"/>
</dbReference>
<keyword evidence="9 12" id="KW-0407">Ion channel</keyword>
<dbReference type="eggNOG" id="COG0239">
    <property type="taxonomic scope" value="Bacteria"/>
</dbReference>